<feature type="region of interest" description="Disordered" evidence="1">
    <location>
        <begin position="70"/>
        <end position="91"/>
    </location>
</feature>
<protein>
    <submittedName>
        <fullName evidence="2">Uncharacterized protein</fullName>
    </submittedName>
</protein>
<comment type="caution">
    <text evidence="2">The sequence shown here is derived from an EMBL/GenBank/DDBJ whole genome shotgun (WGS) entry which is preliminary data.</text>
</comment>
<name>A0ABN8NE06_9CNID</name>
<evidence type="ECO:0000313" key="2">
    <source>
        <dbReference type="EMBL" id="CAH3046337.1"/>
    </source>
</evidence>
<proteinExistence type="predicted"/>
<dbReference type="Proteomes" id="UP001159427">
    <property type="component" value="Unassembled WGS sequence"/>
</dbReference>
<dbReference type="InterPro" id="IPR027417">
    <property type="entry name" value="P-loop_NTPase"/>
</dbReference>
<gene>
    <name evidence="2" type="ORF">PEVE_00041212</name>
</gene>
<evidence type="ECO:0000256" key="1">
    <source>
        <dbReference type="SAM" id="MobiDB-lite"/>
    </source>
</evidence>
<accession>A0ABN8NE06</accession>
<dbReference type="EMBL" id="CALNXI010000778">
    <property type="protein sequence ID" value="CAH3046337.1"/>
    <property type="molecule type" value="Genomic_DNA"/>
</dbReference>
<dbReference type="SUPFAM" id="SSF52540">
    <property type="entry name" value="P-loop containing nucleoside triphosphate hydrolases"/>
    <property type="match status" value="1"/>
</dbReference>
<keyword evidence="3" id="KW-1185">Reference proteome</keyword>
<organism evidence="2 3">
    <name type="scientific">Porites evermanni</name>
    <dbReference type="NCBI Taxonomy" id="104178"/>
    <lineage>
        <taxon>Eukaryota</taxon>
        <taxon>Metazoa</taxon>
        <taxon>Cnidaria</taxon>
        <taxon>Anthozoa</taxon>
        <taxon>Hexacorallia</taxon>
        <taxon>Scleractinia</taxon>
        <taxon>Fungiina</taxon>
        <taxon>Poritidae</taxon>
        <taxon>Porites</taxon>
    </lineage>
</organism>
<evidence type="ECO:0000313" key="3">
    <source>
        <dbReference type="Proteomes" id="UP001159427"/>
    </source>
</evidence>
<sequence>MPRTFPRICPLCGKPGVSNLSSHLEIVHDLTGLRRTRLLKEAKVSWESKREYISTSVDLPRCSSSSTRKICEPRKRRRPVNETPKTSSTAKKVKLSHDVSLATEPYPDFMFRHKFSLLVVGPSQSGKTVFVEQILTRDRIVYETNKPRRILWYYSQWQDRYEALKSAIGKDIKFFRGLPTFQEDLREIDPKYNNVIIFDDLMAEAIESPIVSRLFTQGRHRNASVILLLQNMFPKGKFNTDISRNAQYMALFRSPSDRKQIGIVAERMFDKNRQRFMTAYYHETERPYGYIFVDNKPDTAANKQVLSDIFGSCRVYPSINKTLKPEGEVESIPPKDLIVPPKYAEAKSSTRKPKPFDLDWCGMTWPALQNYLHGAPYLKAIPEGFGLCEMYTSTRNAVNPYTPTVMFASENYWPVKIKHYSNGKRKWIYIHEHEPSVQAFVQETKAIERARGRGTF</sequence>
<dbReference type="Gene3D" id="3.40.50.300">
    <property type="entry name" value="P-loop containing nucleotide triphosphate hydrolases"/>
    <property type="match status" value="1"/>
</dbReference>
<reference evidence="2 3" key="1">
    <citation type="submission" date="2022-05" db="EMBL/GenBank/DDBJ databases">
        <authorList>
            <consortium name="Genoscope - CEA"/>
            <person name="William W."/>
        </authorList>
    </citation>
    <scope>NUCLEOTIDE SEQUENCE [LARGE SCALE GENOMIC DNA]</scope>
</reference>